<sequence length="105" mass="11197">MAWTLFDEAEGVSMQALPVVARRRILSKVRTRLSAEADRALPSHGIPVPAAGWNSVLHDLAHSGRAASLAQTANVLASARDAGELRESGEEFVDQPHAIAHHVTA</sequence>
<gene>
    <name evidence="2" type="ORF">KDL01_29200</name>
</gene>
<comment type="caution">
    <text evidence="2">The sequence shown here is derived from an EMBL/GenBank/DDBJ whole genome shotgun (WGS) entry which is preliminary data.</text>
</comment>
<dbReference type="EMBL" id="JAGSOG010000200">
    <property type="protein sequence ID" value="MBR7837392.1"/>
    <property type="molecule type" value="Genomic_DNA"/>
</dbReference>
<name>A0A941ESR5_9ACTN</name>
<proteinExistence type="predicted"/>
<evidence type="ECO:0000313" key="2">
    <source>
        <dbReference type="EMBL" id="MBR7837392.1"/>
    </source>
</evidence>
<evidence type="ECO:0000256" key="1">
    <source>
        <dbReference type="SAM" id="MobiDB-lite"/>
    </source>
</evidence>
<dbReference type="RefSeq" id="WP_212531859.1">
    <property type="nucleotide sequence ID" value="NZ_JAGSOG010000200.1"/>
</dbReference>
<keyword evidence="3" id="KW-1185">Reference proteome</keyword>
<accession>A0A941ESR5</accession>
<feature type="region of interest" description="Disordered" evidence="1">
    <location>
        <begin position="86"/>
        <end position="105"/>
    </location>
</feature>
<evidence type="ECO:0000313" key="3">
    <source>
        <dbReference type="Proteomes" id="UP000675781"/>
    </source>
</evidence>
<dbReference type="Proteomes" id="UP000675781">
    <property type="component" value="Unassembled WGS sequence"/>
</dbReference>
<dbReference type="AlphaFoldDB" id="A0A941ESR5"/>
<organism evidence="2 3">
    <name type="scientific">Actinospica durhamensis</name>
    <dbReference type="NCBI Taxonomy" id="1508375"/>
    <lineage>
        <taxon>Bacteria</taxon>
        <taxon>Bacillati</taxon>
        <taxon>Actinomycetota</taxon>
        <taxon>Actinomycetes</taxon>
        <taxon>Catenulisporales</taxon>
        <taxon>Actinospicaceae</taxon>
        <taxon>Actinospica</taxon>
    </lineage>
</organism>
<reference evidence="2" key="1">
    <citation type="submission" date="2021-04" db="EMBL/GenBank/DDBJ databases">
        <title>Genome based classification of Actinospica acidithermotolerans sp. nov., an actinobacterium isolated from an Indonesian hot spring.</title>
        <authorList>
            <person name="Kusuma A.B."/>
            <person name="Putra K.E."/>
            <person name="Nafisah S."/>
            <person name="Loh J."/>
            <person name="Nouioui I."/>
            <person name="Goodfellow M."/>
        </authorList>
    </citation>
    <scope>NUCLEOTIDE SEQUENCE</scope>
    <source>
        <strain evidence="2">CSCA 57</strain>
    </source>
</reference>
<protein>
    <submittedName>
        <fullName evidence="2">Uncharacterized protein</fullName>
    </submittedName>
</protein>